<accession>A0ABY9CXQ9</accession>
<keyword evidence="7" id="KW-0547">Nucleotide-binding</keyword>
<evidence type="ECO:0000256" key="11">
    <source>
        <dbReference type="ARBA" id="ARBA00023136"/>
    </source>
</evidence>
<dbReference type="PROSITE" id="PS50011">
    <property type="entry name" value="PROTEIN_KINASE_DOM"/>
    <property type="match status" value="1"/>
</dbReference>
<reference evidence="16 17" key="1">
    <citation type="journal article" date="2023" name="Hortic Res">
        <title>The complete reference genome for grapevine (Vitis vinifera L.) genetics and breeding.</title>
        <authorList>
            <person name="Shi X."/>
            <person name="Cao S."/>
            <person name="Wang X."/>
            <person name="Huang S."/>
            <person name="Wang Y."/>
            <person name="Liu Z."/>
            <person name="Liu W."/>
            <person name="Leng X."/>
            <person name="Peng Y."/>
            <person name="Wang N."/>
            <person name="Wang Y."/>
            <person name="Ma Z."/>
            <person name="Xu X."/>
            <person name="Zhang F."/>
            <person name="Xue H."/>
            <person name="Zhong H."/>
            <person name="Wang Y."/>
            <person name="Zhang K."/>
            <person name="Velt A."/>
            <person name="Avia K."/>
            <person name="Holtgrawe D."/>
            <person name="Grimplet J."/>
            <person name="Matus J.T."/>
            <person name="Ware D."/>
            <person name="Wu X."/>
            <person name="Wang H."/>
            <person name="Liu C."/>
            <person name="Fang Y."/>
            <person name="Rustenholz C."/>
            <person name="Cheng Z."/>
            <person name="Xiao H."/>
            <person name="Zhou Y."/>
        </authorList>
    </citation>
    <scope>NUCLEOTIDE SEQUENCE [LARGE SCALE GENOMIC DNA]</scope>
    <source>
        <strain evidence="17">cv. Pinot noir / PN40024</strain>
        <tissue evidence="16">Leaf</tissue>
    </source>
</reference>
<dbReference type="InterPro" id="IPR038408">
    <property type="entry name" value="GNK2_sf"/>
</dbReference>
<keyword evidence="11 13" id="KW-0472">Membrane</keyword>
<organism evidence="16 17">
    <name type="scientific">Vitis vinifera</name>
    <name type="common">Grape</name>
    <dbReference type="NCBI Taxonomy" id="29760"/>
    <lineage>
        <taxon>Eukaryota</taxon>
        <taxon>Viridiplantae</taxon>
        <taxon>Streptophyta</taxon>
        <taxon>Embryophyta</taxon>
        <taxon>Tracheophyta</taxon>
        <taxon>Spermatophyta</taxon>
        <taxon>Magnoliopsida</taxon>
        <taxon>eudicotyledons</taxon>
        <taxon>Gunneridae</taxon>
        <taxon>Pentapetalae</taxon>
        <taxon>rosids</taxon>
        <taxon>Vitales</taxon>
        <taxon>Vitaceae</taxon>
        <taxon>Viteae</taxon>
        <taxon>Vitis</taxon>
    </lineage>
</organism>
<feature type="transmembrane region" description="Helical" evidence="13">
    <location>
        <begin position="83"/>
        <end position="104"/>
    </location>
</feature>
<dbReference type="InterPro" id="IPR001245">
    <property type="entry name" value="Ser-Thr/Tyr_kinase_cat_dom"/>
</dbReference>
<keyword evidence="3" id="KW-0808">Transferase</keyword>
<evidence type="ECO:0000256" key="3">
    <source>
        <dbReference type="ARBA" id="ARBA00022679"/>
    </source>
</evidence>
<keyword evidence="6" id="KW-0677">Repeat</keyword>
<dbReference type="SUPFAM" id="SSF56112">
    <property type="entry name" value="Protein kinase-like (PK-like)"/>
    <property type="match status" value="1"/>
</dbReference>
<dbReference type="PROSITE" id="PS51473">
    <property type="entry name" value="GNK2"/>
    <property type="match status" value="1"/>
</dbReference>
<evidence type="ECO:0000259" key="14">
    <source>
        <dbReference type="PROSITE" id="PS50011"/>
    </source>
</evidence>
<evidence type="ECO:0000256" key="1">
    <source>
        <dbReference type="ARBA" id="ARBA00004167"/>
    </source>
</evidence>
<keyword evidence="8" id="KW-0418">Kinase</keyword>
<name>A0ABY9CXQ9_VITVI</name>
<dbReference type="PANTHER" id="PTHR27002">
    <property type="entry name" value="RECEPTOR-LIKE SERINE/THREONINE-PROTEIN KINASE SD1-8"/>
    <property type="match status" value="1"/>
</dbReference>
<keyword evidence="9" id="KW-0067">ATP-binding</keyword>
<proteinExistence type="predicted"/>
<evidence type="ECO:0000256" key="2">
    <source>
        <dbReference type="ARBA" id="ARBA00022527"/>
    </source>
</evidence>
<evidence type="ECO:0000256" key="12">
    <source>
        <dbReference type="ARBA" id="ARBA00023170"/>
    </source>
</evidence>
<keyword evidence="10 13" id="KW-1133">Transmembrane helix</keyword>
<feature type="domain" description="Gnk2-homologous" evidence="15">
    <location>
        <begin position="1"/>
        <end position="84"/>
    </location>
</feature>
<dbReference type="PANTHER" id="PTHR27002:SF1050">
    <property type="entry name" value="CYSTEINE-RICH RECEPTOR-LIKE PROTEIN KINASE 5"/>
    <property type="match status" value="1"/>
</dbReference>
<feature type="domain" description="Protein kinase" evidence="14">
    <location>
        <begin position="139"/>
        <end position="236"/>
    </location>
</feature>
<evidence type="ECO:0000256" key="10">
    <source>
        <dbReference type="ARBA" id="ARBA00022989"/>
    </source>
</evidence>
<evidence type="ECO:0000256" key="5">
    <source>
        <dbReference type="ARBA" id="ARBA00022729"/>
    </source>
</evidence>
<dbReference type="CDD" id="cd23509">
    <property type="entry name" value="Gnk2-like"/>
    <property type="match status" value="1"/>
</dbReference>
<dbReference type="InterPro" id="IPR011009">
    <property type="entry name" value="Kinase-like_dom_sf"/>
</dbReference>
<dbReference type="InterPro" id="IPR000719">
    <property type="entry name" value="Prot_kinase_dom"/>
</dbReference>
<sequence length="236" mass="25713">MTSLVSQVAFDPSRHMFATKEVNITAYQTLYVLGQCTLDLSGSSCYSCLLNSVAYLPTCCDGKIGGRVLRASWKDGLSFSTTLAIVVPTALAVVVILSLCYILLTRKAIKKENHVGNESQPVGSLQFDLDTIRAATDNFADANKIDEGGYGTVYKGILSNGEEISVKRLLGDSGEIAEAFKKEVFLMAKLQHRNLQRLLGFCSGGGERMLIYEFVSNDCLDSLLFGLSCHTFNIHS</sequence>
<keyword evidence="17" id="KW-1185">Reference proteome</keyword>
<keyword evidence="4 13" id="KW-0812">Transmembrane</keyword>
<evidence type="ECO:0000256" key="6">
    <source>
        <dbReference type="ARBA" id="ARBA00022737"/>
    </source>
</evidence>
<dbReference type="InterPro" id="IPR002902">
    <property type="entry name" value="GNK2"/>
</dbReference>
<dbReference type="Gene3D" id="3.30.430.20">
    <property type="entry name" value="Gnk2 domain, C-X8-C-X2-C motif"/>
    <property type="match status" value="1"/>
</dbReference>
<dbReference type="Pfam" id="PF01657">
    <property type="entry name" value="Stress-antifung"/>
    <property type="match status" value="1"/>
</dbReference>
<protein>
    <recommendedName>
        <fullName evidence="18">Cysteine-rich receptor-like protein kinase 25</fullName>
    </recommendedName>
</protein>
<keyword evidence="2" id="KW-0723">Serine/threonine-protein kinase</keyword>
<dbReference type="Pfam" id="PF07714">
    <property type="entry name" value="PK_Tyr_Ser-Thr"/>
    <property type="match status" value="1"/>
</dbReference>
<gene>
    <name evidence="16" type="ORF">VitviT2T_017942</name>
</gene>
<dbReference type="EMBL" id="CP126659">
    <property type="protein sequence ID" value="WJZ99503.1"/>
    <property type="molecule type" value="Genomic_DNA"/>
</dbReference>
<evidence type="ECO:0000313" key="16">
    <source>
        <dbReference type="EMBL" id="WJZ99503.1"/>
    </source>
</evidence>
<evidence type="ECO:0000256" key="4">
    <source>
        <dbReference type="ARBA" id="ARBA00022692"/>
    </source>
</evidence>
<evidence type="ECO:0000259" key="15">
    <source>
        <dbReference type="PROSITE" id="PS51473"/>
    </source>
</evidence>
<evidence type="ECO:0000256" key="13">
    <source>
        <dbReference type="SAM" id="Phobius"/>
    </source>
</evidence>
<evidence type="ECO:0000256" key="8">
    <source>
        <dbReference type="ARBA" id="ARBA00022777"/>
    </source>
</evidence>
<dbReference type="Proteomes" id="UP001227230">
    <property type="component" value="Chromosome 12"/>
</dbReference>
<keyword evidence="5" id="KW-0732">Signal</keyword>
<keyword evidence="12" id="KW-0675">Receptor</keyword>
<evidence type="ECO:0000256" key="9">
    <source>
        <dbReference type="ARBA" id="ARBA00022840"/>
    </source>
</evidence>
<evidence type="ECO:0000256" key="7">
    <source>
        <dbReference type="ARBA" id="ARBA00022741"/>
    </source>
</evidence>
<dbReference type="Gene3D" id="3.30.200.20">
    <property type="entry name" value="Phosphorylase Kinase, domain 1"/>
    <property type="match status" value="1"/>
</dbReference>
<evidence type="ECO:0008006" key="18">
    <source>
        <dbReference type="Google" id="ProtNLM"/>
    </source>
</evidence>
<evidence type="ECO:0000313" key="17">
    <source>
        <dbReference type="Proteomes" id="UP001227230"/>
    </source>
</evidence>
<comment type="subcellular location">
    <subcellularLocation>
        <location evidence="1">Membrane</location>
        <topology evidence="1">Single-pass membrane protein</topology>
    </subcellularLocation>
</comment>